<dbReference type="EMBL" id="JAPQKI010000002">
    <property type="protein sequence ID" value="KAJ5111176.1"/>
    <property type="molecule type" value="Genomic_DNA"/>
</dbReference>
<feature type="compositionally biased region" description="Polar residues" evidence="1">
    <location>
        <begin position="1"/>
        <end position="22"/>
    </location>
</feature>
<accession>A0A9W9G315</accession>
<reference evidence="2" key="2">
    <citation type="journal article" date="2023" name="IMA Fungus">
        <title>Comparative genomic study of the Penicillium genus elucidates a diverse pangenome and 15 lateral gene transfer events.</title>
        <authorList>
            <person name="Petersen C."/>
            <person name="Sorensen T."/>
            <person name="Nielsen M.R."/>
            <person name="Sondergaard T.E."/>
            <person name="Sorensen J.L."/>
            <person name="Fitzpatrick D.A."/>
            <person name="Frisvad J.C."/>
            <person name="Nielsen K.L."/>
        </authorList>
    </citation>
    <scope>NUCLEOTIDE SEQUENCE</scope>
    <source>
        <strain evidence="2">IBT 30761</strain>
    </source>
</reference>
<protein>
    <submittedName>
        <fullName evidence="2">Uncharacterized protein</fullName>
    </submittedName>
</protein>
<dbReference type="AlphaFoldDB" id="A0A9W9G315"/>
<evidence type="ECO:0000256" key="1">
    <source>
        <dbReference type="SAM" id="MobiDB-lite"/>
    </source>
</evidence>
<evidence type="ECO:0000313" key="2">
    <source>
        <dbReference type="EMBL" id="KAJ5111176.1"/>
    </source>
</evidence>
<dbReference type="Proteomes" id="UP001149074">
    <property type="component" value="Unassembled WGS sequence"/>
</dbReference>
<dbReference type="GeneID" id="81353184"/>
<evidence type="ECO:0000313" key="3">
    <source>
        <dbReference type="Proteomes" id="UP001149074"/>
    </source>
</evidence>
<name>A0A9W9G315_9EURO</name>
<dbReference type="RefSeq" id="XP_056479246.1">
    <property type="nucleotide sequence ID" value="XM_056614205.1"/>
</dbReference>
<feature type="region of interest" description="Disordered" evidence="1">
    <location>
        <begin position="1"/>
        <end position="24"/>
    </location>
</feature>
<proteinExistence type="predicted"/>
<keyword evidence="3" id="KW-1185">Reference proteome</keyword>
<reference evidence="2" key="1">
    <citation type="submission" date="2022-11" db="EMBL/GenBank/DDBJ databases">
        <authorList>
            <person name="Petersen C."/>
        </authorList>
    </citation>
    <scope>NUCLEOTIDE SEQUENCE</scope>
    <source>
        <strain evidence="2">IBT 30761</strain>
    </source>
</reference>
<sequence>MERSTASQTPITRESQPLTTNLRIPPQLVGAEGLQDRGVAAQFGDTADDQSFGWGGGLAYEIEDKAAGLSEGGGSGQLSEGFAC</sequence>
<comment type="caution">
    <text evidence="2">The sequence shown here is derived from an EMBL/GenBank/DDBJ whole genome shotgun (WGS) entry which is preliminary data.</text>
</comment>
<organism evidence="2 3">
    <name type="scientific">Penicillium argentinense</name>
    <dbReference type="NCBI Taxonomy" id="1131581"/>
    <lineage>
        <taxon>Eukaryota</taxon>
        <taxon>Fungi</taxon>
        <taxon>Dikarya</taxon>
        <taxon>Ascomycota</taxon>
        <taxon>Pezizomycotina</taxon>
        <taxon>Eurotiomycetes</taxon>
        <taxon>Eurotiomycetidae</taxon>
        <taxon>Eurotiales</taxon>
        <taxon>Aspergillaceae</taxon>
        <taxon>Penicillium</taxon>
    </lineage>
</organism>
<gene>
    <name evidence="2" type="ORF">N7532_001711</name>
</gene>